<dbReference type="Gene3D" id="1.10.287.1040">
    <property type="entry name" value="Exonuclease VII, small subunit"/>
    <property type="match status" value="1"/>
</dbReference>
<dbReference type="HAMAP" id="MF_00337">
    <property type="entry name" value="Exonuc_7_S"/>
    <property type="match status" value="1"/>
</dbReference>
<evidence type="ECO:0000256" key="6">
    <source>
        <dbReference type="HAMAP-Rule" id="MF_00337"/>
    </source>
</evidence>
<comment type="similarity">
    <text evidence="1 6">Belongs to the XseB family.</text>
</comment>
<dbReference type="EMBL" id="BNJF01000001">
    <property type="protein sequence ID" value="GHO43080.1"/>
    <property type="molecule type" value="Genomic_DNA"/>
</dbReference>
<evidence type="ECO:0000256" key="4">
    <source>
        <dbReference type="ARBA" id="ARBA00022801"/>
    </source>
</evidence>
<keyword evidence="5 6" id="KW-0269">Exonuclease</keyword>
<gene>
    <name evidence="6" type="primary">xseB</name>
    <name evidence="7" type="ORF">KSX_12430</name>
</gene>
<comment type="subcellular location">
    <subcellularLocation>
        <location evidence="6">Cytoplasm</location>
    </subcellularLocation>
</comment>
<organism evidence="7 8">
    <name type="scientific">Ktedonospora formicarum</name>
    <dbReference type="NCBI Taxonomy" id="2778364"/>
    <lineage>
        <taxon>Bacteria</taxon>
        <taxon>Bacillati</taxon>
        <taxon>Chloroflexota</taxon>
        <taxon>Ktedonobacteria</taxon>
        <taxon>Ktedonobacterales</taxon>
        <taxon>Ktedonobacteraceae</taxon>
        <taxon>Ktedonospora</taxon>
    </lineage>
</organism>
<evidence type="ECO:0000256" key="3">
    <source>
        <dbReference type="ARBA" id="ARBA00022722"/>
    </source>
</evidence>
<dbReference type="AlphaFoldDB" id="A0A8J3HXU3"/>
<evidence type="ECO:0000256" key="1">
    <source>
        <dbReference type="ARBA" id="ARBA00009998"/>
    </source>
</evidence>
<dbReference type="InterPro" id="IPR037004">
    <property type="entry name" value="Exonuc_VII_ssu_sf"/>
</dbReference>
<dbReference type="InterPro" id="IPR003761">
    <property type="entry name" value="Exonuc_VII_S"/>
</dbReference>
<dbReference type="GO" id="GO:0009318">
    <property type="term" value="C:exodeoxyribonuclease VII complex"/>
    <property type="evidence" value="ECO:0007669"/>
    <property type="project" value="UniProtKB-UniRule"/>
</dbReference>
<keyword evidence="2 6" id="KW-0963">Cytoplasm</keyword>
<keyword evidence="8" id="KW-1185">Reference proteome</keyword>
<dbReference type="Proteomes" id="UP000612362">
    <property type="component" value="Unassembled WGS sequence"/>
</dbReference>
<keyword evidence="4 6" id="KW-0378">Hydrolase</keyword>
<reference evidence="7" key="1">
    <citation type="submission" date="2020-10" db="EMBL/GenBank/DDBJ databases">
        <title>Taxonomic study of unclassified bacteria belonging to the class Ktedonobacteria.</title>
        <authorList>
            <person name="Yabe S."/>
            <person name="Wang C.M."/>
            <person name="Zheng Y."/>
            <person name="Sakai Y."/>
            <person name="Cavaletti L."/>
            <person name="Monciardini P."/>
            <person name="Donadio S."/>
        </authorList>
    </citation>
    <scope>NUCLEOTIDE SEQUENCE</scope>
    <source>
        <strain evidence="7">SOSP1-1</strain>
    </source>
</reference>
<dbReference type="RefSeq" id="WP_220192568.1">
    <property type="nucleotide sequence ID" value="NZ_BNJF01000001.1"/>
</dbReference>
<protein>
    <recommendedName>
        <fullName evidence="6">Exodeoxyribonuclease 7 small subunit</fullName>
        <ecNumber evidence="6">3.1.11.6</ecNumber>
    </recommendedName>
    <alternativeName>
        <fullName evidence="6">Exodeoxyribonuclease VII small subunit</fullName>
        <shortName evidence="6">Exonuclease VII small subunit</shortName>
    </alternativeName>
</protein>
<dbReference type="PIRSF" id="PIRSF006488">
    <property type="entry name" value="Exonuc_VII_S"/>
    <property type="match status" value="1"/>
</dbReference>
<proteinExistence type="inferred from homology"/>
<comment type="subunit">
    <text evidence="6">Heterooligomer composed of large and small subunits.</text>
</comment>
<sequence>MEEALSFEDAFARLEETVEALKDGQLSLEEALHSYQKGVALVQHCNDLLQKAELTIQQLQGDSEGSLSLRSFDL</sequence>
<comment type="function">
    <text evidence="6">Bidirectionally degrades single-stranded DNA into large acid-insoluble oligonucleotides, which are then degraded further into small acid-soluble oligonucleotides.</text>
</comment>
<accession>A0A8J3HXU3</accession>
<evidence type="ECO:0000256" key="2">
    <source>
        <dbReference type="ARBA" id="ARBA00022490"/>
    </source>
</evidence>
<name>A0A8J3HXU3_9CHLR</name>
<keyword evidence="3 6" id="KW-0540">Nuclease</keyword>
<dbReference type="GO" id="GO:0005829">
    <property type="term" value="C:cytosol"/>
    <property type="evidence" value="ECO:0007669"/>
    <property type="project" value="TreeGrafter"/>
</dbReference>
<dbReference type="PANTHER" id="PTHR34137:SF1">
    <property type="entry name" value="EXODEOXYRIBONUCLEASE 7 SMALL SUBUNIT"/>
    <property type="match status" value="1"/>
</dbReference>
<dbReference type="GO" id="GO:0008855">
    <property type="term" value="F:exodeoxyribonuclease VII activity"/>
    <property type="evidence" value="ECO:0007669"/>
    <property type="project" value="UniProtKB-UniRule"/>
</dbReference>
<comment type="catalytic activity">
    <reaction evidence="6">
        <text>Exonucleolytic cleavage in either 5'- to 3'- or 3'- to 5'-direction to yield nucleoside 5'-phosphates.</text>
        <dbReference type="EC" id="3.1.11.6"/>
    </reaction>
</comment>
<dbReference type="NCBIfam" id="TIGR01280">
    <property type="entry name" value="xseB"/>
    <property type="match status" value="1"/>
</dbReference>
<dbReference type="PANTHER" id="PTHR34137">
    <property type="entry name" value="EXODEOXYRIBONUCLEASE 7 SMALL SUBUNIT"/>
    <property type="match status" value="1"/>
</dbReference>
<evidence type="ECO:0000256" key="5">
    <source>
        <dbReference type="ARBA" id="ARBA00022839"/>
    </source>
</evidence>
<dbReference type="Pfam" id="PF02609">
    <property type="entry name" value="Exonuc_VII_S"/>
    <property type="match status" value="1"/>
</dbReference>
<comment type="caution">
    <text evidence="7">The sequence shown here is derived from an EMBL/GenBank/DDBJ whole genome shotgun (WGS) entry which is preliminary data.</text>
</comment>
<evidence type="ECO:0000313" key="8">
    <source>
        <dbReference type="Proteomes" id="UP000612362"/>
    </source>
</evidence>
<dbReference type="EC" id="3.1.11.6" evidence="6"/>
<evidence type="ECO:0000313" key="7">
    <source>
        <dbReference type="EMBL" id="GHO43080.1"/>
    </source>
</evidence>
<dbReference type="SUPFAM" id="SSF116842">
    <property type="entry name" value="XseB-like"/>
    <property type="match status" value="1"/>
</dbReference>
<dbReference type="GO" id="GO:0006308">
    <property type="term" value="P:DNA catabolic process"/>
    <property type="evidence" value="ECO:0007669"/>
    <property type="project" value="UniProtKB-UniRule"/>
</dbReference>